<sequence>MAPSADSANVVPDGQASIAGSSSHGSSSIVLPSRSGNGSLNGTSPLKSTGNTNAPRIDIPKFELPPETPGKCVAERRWTPSLFDLSGKTALVTGANGGIGGGMARGLAEAGADIIIFQIPGDQSTFGEKLAQETNCKVSIYDCDMGNSAMIRETVRKVTDDGHGIDILCNVAGISSGSIPILYETDEHKDAIIQINFNSVWVLSQVVAKHMVERGRGGKIINICSLAAHKAMTTFSVYGPMKAAVGQLTNAFANEFGPYNVQVNAIYPGWIDTALAQRFINDEEANKKILSSIPSRRWGKPDDFKGITVFLASSASDYVNGARIFLDGGAHSM</sequence>
<comment type="caution">
    <text evidence="5">The sequence shown here is derived from an EMBL/GenBank/DDBJ whole genome shotgun (WGS) entry which is preliminary data.</text>
</comment>
<dbReference type="AlphaFoldDB" id="A0A084G491"/>
<dbReference type="Pfam" id="PF13561">
    <property type="entry name" value="adh_short_C2"/>
    <property type="match status" value="1"/>
</dbReference>
<reference evidence="5 6" key="1">
    <citation type="journal article" date="2014" name="Genome Announc.">
        <title>Draft genome sequence of the pathogenic fungus Scedosporium apiospermum.</title>
        <authorList>
            <person name="Vandeputte P."/>
            <person name="Ghamrawi S."/>
            <person name="Rechenmann M."/>
            <person name="Iltis A."/>
            <person name="Giraud S."/>
            <person name="Fleury M."/>
            <person name="Thornton C."/>
            <person name="Delhaes L."/>
            <person name="Meyer W."/>
            <person name="Papon N."/>
            <person name="Bouchara J.P."/>
        </authorList>
    </citation>
    <scope>NUCLEOTIDE SEQUENCE [LARGE SCALE GENOMIC DNA]</scope>
    <source>
        <strain evidence="5 6">IHEM 14462</strain>
    </source>
</reference>
<evidence type="ECO:0000256" key="4">
    <source>
        <dbReference type="SAM" id="MobiDB-lite"/>
    </source>
</evidence>
<comment type="similarity">
    <text evidence="1">Belongs to the short-chain dehydrogenases/reductases (SDR) family.</text>
</comment>
<feature type="region of interest" description="Disordered" evidence="4">
    <location>
        <begin position="1"/>
        <end position="70"/>
    </location>
</feature>
<dbReference type="InterPro" id="IPR002347">
    <property type="entry name" value="SDR_fam"/>
</dbReference>
<dbReference type="Gene3D" id="3.40.50.720">
    <property type="entry name" value="NAD(P)-binding Rossmann-like Domain"/>
    <property type="match status" value="1"/>
</dbReference>
<gene>
    <name evidence="5" type="ORF">SAPIO_CDS6204</name>
</gene>
<dbReference type="HOGENOM" id="CLU_010194_1_1_1"/>
<accession>A0A084G491</accession>
<dbReference type="InterPro" id="IPR036291">
    <property type="entry name" value="NAD(P)-bd_dom_sf"/>
</dbReference>
<keyword evidence="2" id="KW-0521">NADP</keyword>
<feature type="compositionally biased region" description="Low complexity" evidence="4">
    <location>
        <begin position="16"/>
        <end position="29"/>
    </location>
</feature>
<organism evidence="5 6">
    <name type="scientific">Pseudallescheria apiosperma</name>
    <name type="common">Scedosporium apiospermum</name>
    <dbReference type="NCBI Taxonomy" id="563466"/>
    <lineage>
        <taxon>Eukaryota</taxon>
        <taxon>Fungi</taxon>
        <taxon>Dikarya</taxon>
        <taxon>Ascomycota</taxon>
        <taxon>Pezizomycotina</taxon>
        <taxon>Sordariomycetes</taxon>
        <taxon>Hypocreomycetidae</taxon>
        <taxon>Microascales</taxon>
        <taxon>Microascaceae</taxon>
        <taxon>Scedosporium</taxon>
    </lineage>
</organism>
<evidence type="ECO:0000256" key="1">
    <source>
        <dbReference type="ARBA" id="ARBA00006484"/>
    </source>
</evidence>
<dbReference type="EC" id="1.1.1.127" evidence="5"/>
<dbReference type="SUPFAM" id="SSF51735">
    <property type="entry name" value="NAD(P)-binding Rossmann-fold domains"/>
    <property type="match status" value="1"/>
</dbReference>
<protein>
    <submittedName>
        <fullName evidence="5">2-dehydro-3-deoxy-D-gluconate 5-dehydrogenase</fullName>
        <ecNumber evidence="5">1.1.1.127</ecNumber>
    </submittedName>
</protein>
<evidence type="ECO:0000313" key="6">
    <source>
        <dbReference type="Proteomes" id="UP000028545"/>
    </source>
</evidence>
<evidence type="ECO:0000256" key="3">
    <source>
        <dbReference type="ARBA" id="ARBA00023002"/>
    </source>
</evidence>
<dbReference type="PANTHER" id="PTHR42760:SF5">
    <property type="entry name" value="2-DEHYDRO-3-DEOXY-D-GLUCONATE 5-DEHYDROGENASE"/>
    <property type="match status" value="1"/>
</dbReference>
<dbReference type="GO" id="GO:0047001">
    <property type="term" value="F:2-dehydro-3-deoxy-D-gluconate 5-dehydrogenase activity"/>
    <property type="evidence" value="ECO:0007669"/>
    <property type="project" value="UniProtKB-EC"/>
</dbReference>
<dbReference type="Proteomes" id="UP000028545">
    <property type="component" value="Unassembled WGS sequence"/>
</dbReference>
<dbReference type="PRINTS" id="PR00080">
    <property type="entry name" value="SDRFAMILY"/>
</dbReference>
<proteinExistence type="inferred from homology"/>
<dbReference type="OMA" id="ANSVCPT"/>
<dbReference type="PANTHER" id="PTHR42760">
    <property type="entry name" value="SHORT-CHAIN DEHYDROGENASES/REDUCTASES FAMILY MEMBER"/>
    <property type="match status" value="1"/>
</dbReference>
<feature type="compositionally biased region" description="Polar residues" evidence="4">
    <location>
        <begin position="34"/>
        <end position="54"/>
    </location>
</feature>
<evidence type="ECO:0000256" key="2">
    <source>
        <dbReference type="ARBA" id="ARBA00022857"/>
    </source>
</evidence>
<keyword evidence="3 5" id="KW-0560">Oxidoreductase</keyword>
<dbReference type="GeneID" id="27725276"/>
<dbReference type="EMBL" id="JOWA01000101">
    <property type="protein sequence ID" value="KEZ42153.1"/>
    <property type="molecule type" value="Genomic_DNA"/>
</dbReference>
<dbReference type="PRINTS" id="PR00081">
    <property type="entry name" value="GDHRDH"/>
</dbReference>
<dbReference type="FunFam" id="3.40.50.720:FF:000084">
    <property type="entry name" value="Short-chain dehydrogenase reductase"/>
    <property type="match status" value="1"/>
</dbReference>
<dbReference type="RefSeq" id="XP_016641952.1">
    <property type="nucleotide sequence ID" value="XM_016788371.1"/>
</dbReference>
<dbReference type="KEGG" id="sapo:SAPIO_CDS6204"/>
<dbReference type="OrthoDB" id="37659at2759"/>
<evidence type="ECO:0000313" key="5">
    <source>
        <dbReference type="EMBL" id="KEZ42153.1"/>
    </source>
</evidence>
<dbReference type="VEuPathDB" id="FungiDB:SAPIO_CDS6204"/>
<name>A0A084G491_PSEDA</name>
<keyword evidence="6" id="KW-1185">Reference proteome</keyword>